<feature type="region of interest" description="Disordered" evidence="2">
    <location>
        <begin position="188"/>
        <end position="259"/>
    </location>
</feature>
<comment type="similarity">
    <text evidence="1">Belongs to the lcsJ thioesterase family.</text>
</comment>
<feature type="compositionally biased region" description="Polar residues" evidence="2">
    <location>
        <begin position="243"/>
        <end position="259"/>
    </location>
</feature>
<proteinExistence type="inferred from homology"/>
<feature type="compositionally biased region" description="Polar residues" evidence="2">
    <location>
        <begin position="200"/>
        <end position="213"/>
    </location>
</feature>
<evidence type="ECO:0000256" key="1">
    <source>
        <dbReference type="ARBA" id="ARBA00038476"/>
    </source>
</evidence>
<dbReference type="InterPro" id="IPR051490">
    <property type="entry name" value="THEM6_lcsJ_thioesterase"/>
</dbReference>
<reference evidence="3 4" key="1">
    <citation type="submission" date="2015-05" db="EMBL/GenBank/DDBJ databases">
        <title>Distinctive expansion of gene families associated with plant cell wall degradation and secondary metabolism in the genomes of grapevine trunk pathogens.</title>
        <authorList>
            <person name="Lawrence D.P."/>
            <person name="Travadon R."/>
            <person name="Rolshausen P.E."/>
            <person name="Baumgartner K."/>
        </authorList>
    </citation>
    <scope>NUCLEOTIDE SEQUENCE [LARGE SCALE GENOMIC DNA]</scope>
    <source>
        <strain evidence="3">UCRPC4</strain>
    </source>
</reference>
<dbReference type="PANTHER" id="PTHR12475:SF4">
    <property type="entry name" value="PROTEIN THEM6"/>
    <property type="match status" value="1"/>
</dbReference>
<accession>A0A0G2DVE2</accession>
<dbReference type="PANTHER" id="PTHR12475">
    <property type="match status" value="1"/>
</dbReference>
<dbReference type="Pfam" id="PF13279">
    <property type="entry name" value="4HBT_2"/>
    <property type="match status" value="1"/>
</dbReference>
<protein>
    <submittedName>
        <fullName evidence="3">Putative capsule polysaccharide biosynthesis protein</fullName>
    </submittedName>
</protein>
<feature type="compositionally biased region" description="Low complexity" evidence="2">
    <location>
        <begin position="214"/>
        <end position="228"/>
    </location>
</feature>
<dbReference type="SUPFAM" id="SSF54637">
    <property type="entry name" value="Thioesterase/thiol ester dehydrase-isomerase"/>
    <property type="match status" value="1"/>
</dbReference>
<keyword evidence="4" id="KW-1185">Reference proteome</keyword>
<evidence type="ECO:0000313" key="3">
    <source>
        <dbReference type="EMBL" id="KKY14882.1"/>
    </source>
</evidence>
<name>A0A0G2DVE2_PHACM</name>
<reference evidence="3 4" key="2">
    <citation type="submission" date="2015-05" db="EMBL/GenBank/DDBJ databases">
        <authorList>
            <person name="Morales-Cruz A."/>
            <person name="Amrine K.C."/>
            <person name="Cantu D."/>
        </authorList>
    </citation>
    <scope>NUCLEOTIDE SEQUENCE [LARGE SCALE GENOMIC DNA]</scope>
    <source>
        <strain evidence="3">UCRPC4</strain>
    </source>
</reference>
<dbReference type="InterPro" id="IPR029069">
    <property type="entry name" value="HotDog_dom_sf"/>
</dbReference>
<organism evidence="3 4">
    <name type="scientific">Phaeomoniella chlamydospora</name>
    <name type="common">Phaeoacremonium chlamydosporum</name>
    <dbReference type="NCBI Taxonomy" id="158046"/>
    <lineage>
        <taxon>Eukaryota</taxon>
        <taxon>Fungi</taxon>
        <taxon>Dikarya</taxon>
        <taxon>Ascomycota</taxon>
        <taxon>Pezizomycotina</taxon>
        <taxon>Eurotiomycetes</taxon>
        <taxon>Chaetothyriomycetidae</taxon>
        <taxon>Phaeomoniellales</taxon>
        <taxon>Phaeomoniellaceae</taxon>
        <taxon>Phaeomoniella</taxon>
    </lineage>
</organism>
<dbReference type="EMBL" id="LCWF01000204">
    <property type="protein sequence ID" value="KKY14882.1"/>
    <property type="molecule type" value="Genomic_DNA"/>
</dbReference>
<dbReference type="AlphaFoldDB" id="A0A0G2DVE2"/>
<evidence type="ECO:0000313" key="4">
    <source>
        <dbReference type="Proteomes" id="UP000053317"/>
    </source>
</evidence>
<evidence type="ECO:0000256" key="2">
    <source>
        <dbReference type="SAM" id="MobiDB-lite"/>
    </source>
</evidence>
<dbReference type="OrthoDB" id="265761at2759"/>
<gene>
    <name evidence="3" type="ORF">UCRPC4_g06605</name>
</gene>
<sequence>MHKSNSTYFTDVDVARTHLICTLFARGIENVRGGTSSLVHGKPSNFGVALGAVSCSFRKELKPFEKYDLHTRVLTWDQKWIYIVTYFVKKGAILPSHFLLYPEQGGSMPRRKVSPDPDKVIAASALSKLVFKKGRVTISPEIMLEASGLLPEKVLKTSFFKDPDAVNTPQNATSETEPIIALPTQVTSTLPARRDIDEISPTSSRTNSMASLFSSNSSNGENESGTESQTSLDDSEEDVRAPPNTTAKGHQTQSQLSKWTRSRIEMERQRGMAMANHLAAQADLANGFDPTAPALGYHSDGTGLPGIISTLAQLGKLTRKSSL</sequence>
<comment type="caution">
    <text evidence="3">The sequence shown here is derived from an EMBL/GenBank/DDBJ whole genome shotgun (WGS) entry which is preliminary data.</text>
</comment>
<dbReference type="Proteomes" id="UP000053317">
    <property type="component" value="Unassembled WGS sequence"/>
</dbReference>